<evidence type="ECO:0000313" key="2">
    <source>
        <dbReference type="Proteomes" id="UP000494110"/>
    </source>
</evidence>
<reference evidence="1 2" key="1">
    <citation type="submission" date="2019-09" db="EMBL/GenBank/DDBJ databases">
        <authorList>
            <person name="Depoorter E."/>
        </authorList>
    </citation>
    <scope>NUCLEOTIDE SEQUENCE [LARGE SCALE GENOMIC DNA]</scope>
    <source>
        <strain evidence="1">R-39750</strain>
    </source>
</reference>
<protein>
    <submittedName>
        <fullName evidence="1">Uncharacterized protein</fullName>
    </submittedName>
</protein>
<dbReference type="AlphaFoldDB" id="A0A6P3BE14"/>
<proteinExistence type="predicted"/>
<sequence>MRLDLFRGWIRAGQVVIQIALGSSSDRAVHGAIHLARFKVTLPASAQSVLTVLSHRSVDGFVDNHACYARLRGYGYAMVDIMRVSSDRRQNLHKYDAIIAERIAIEQGAWPLVLDPFSVVFDLRALRDVAAWLRLHRSRCCPPQATWSTRTISSMR</sequence>
<accession>A0A6P3BE14</accession>
<dbReference type="Proteomes" id="UP000494110">
    <property type="component" value="Unassembled WGS sequence"/>
</dbReference>
<gene>
    <name evidence="1" type="ORF">BLA39750_06948</name>
</gene>
<dbReference type="EMBL" id="CABVQN010000050">
    <property type="protein sequence ID" value="VWD57731.1"/>
    <property type="molecule type" value="Genomic_DNA"/>
</dbReference>
<evidence type="ECO:0000313" key="1">
    <source>
        <dbReference type="EMBL" id="VWD57731.1"/>
    </source>
</evidence>
<name>A0A6P3BE14_BURL3</name>
<organism evidence="1 2">
    <name type="scientific">Burkholderia lata (strain ATCC 17760 / DSM 23089 / LMG 22485 / NCIMB 9086 / R18194 / 383)</name>
    <dbReference type="NCBI Taxonomy" id="482957"/>
    <lineage>
        <taxon>Bacteria</taxon>
        <taxon>Pseudomonadati</taxon>
        <taxon>Pseudomonadota</taxon>
        <taxon>Betaproteobacteria</taxon>
        <taxon>Burkholderiales</taxon>
        <taxon>Burkholderiaceae</taxon>
        <taxon>Burkholderia</taxon>
        <taxon>Burkholderia cepacia complex</taxon>
    </lineage>
</organism>
<dbReference type="RefSeq" id="WP_175015982.1">
    <property type="nucleotide sequence ID" value="NZ_CABVQN010000050.1"/>
</dbReference>